<keyword evidence="5" id="KW-0812">Transmembrane</keyword>
<dbReference type="KEGG" id="msz:MSSIH_0166"/>
<evidence type="ECO:0000256" key="4">
    <source>
        <dbReference type="SAM" id="MobiDB-lite"/>
    </source>
</evidence>
<feature type="region of interest" description="Disordered" evidence="4">
    <location>
        <begin position="1"/>
        <end position="27"/>
    </location>
</feature>
<evidence type="ECO:0000256" key="3">
    <source>
        <dbReference type="ARBA" id="ARBA00023163"/>
    </source>
</evidence>
<accession>A0A0E3L9U0</accession>
<name>A0A0E3L9U0_9EURY</name>
<evidence type="ECO:0000313" key="8">
    <source>
        <dbReference type="Proteomes" id="UP000033092"/>
    </source>
</evidence>
<dbReference type="Gene3D" id="1.10.10.10">
    <property type="entry name" value="Winged helix-like DNA-binding domain superfamily/Winged helix DNA-binding domain"/>
    <property type="match status" value="1"/>
</dbReference>
<dbReference type="PANTHER" id="PTHR43132">
    <property type="entry name" value="ARSENICAL RESISTANCE OPERON REPRESSOR ARSR-RELATED"/>
    <property type="match status" value="1"/>
</dbReference>
<dbReference type="InterPro" id="IPR011991">
    <property type="entry name" value="ArsR-like_HTH"/>
</dbReference>
<feature type="domain" description="HTH arsR-type" evidence="6">
    <location>
        <begin position="40"/>
        <end position="119"/>
    </location>
</feature>
<keyword evidence="5" id="KW-0472">Membrane</keyword>
<dbReference type="AlphaFoldDB" id="A0A0E3L9U0"/>
<evidence type="ECO:0000256" key="5">
    <source>
        <dbReference type="SAM" id="Phobius"/>
    </source>
</evidence>
<dbReference type="InterPro" id="IPR036388">
    <property type="entry name" value="WH-like_DNA-bd_sf"/>
</dbReference>
<dbReference type="PANTHER" id="PTHR43132:SF2">
    <property type="entry name" value="ARSENICAL RESISTANCE OPERON REPRESSOR ARSR-RELATED"/>
    <property type="match status" value="1"/>
</dbReference>
<dbReference type="RefSeq" id="WP_048169251.1">
    <property type="nucleotide sequence ID" value="NZ_CP009507.1"/>
</dbReference>
<dbReference type="EMBL" id="CP009507">
    <property type="protein sequence ID" value="AKB30856.1"/>
    <property type="molecule type" value="Genomic_DNA"/>
</dbReference>
<dbReference type="SMART" id="SM00418">
    <property type="entry name" value="HTH_ARSR"/>
    <property type="match status" value="1"/>
</dbReference>
<dbReference type="InterPro" id="IPR051011">
    <property type="entry name" value="Metal_resp_trans_reg"/>
</dbReference>
<feature type="transmembrane region" description="Helical" evidence="5">
    <location>
        <begin position="305"/>
        <end position="324"/>
    </location>
</feature>
<evidence type="ECO:0000256" key="2">
    <source>
        <dbReference type="ARBA" id="ARBA00023125"/>
    </source>
</evidence>
<protein>
    <submittedName>
        <fullName evidence="7">Putative transcriptional regulator</fullName>
    </submittedName>
</protein>
<feature type="compositionally biased region" description="Basic and acidic residues" evidence="4">
    <location>
        <begin position="1"/>
        <end position="10"/>
    </location>
</feature>
<keyword evidence="5" id="KW-1133">Transmembrane helix</keyword>
<evidence type="ECO:0000313" key="7">
    <source>
        <dbReference type="EMBL" id="AKB30856.1"/>
    </source>
</evidence>
<feature type="region of interest" description="Disordered" evidence="4">
    <location>
        <begin position="235"/>
        <end position="263"/>
    </location>
</feature>
<dbReference type="PATRIC" id="fig|1434119.4.peg.215"/>
<dbReference type="InterPro" id="IPR036390">
    <property type="entry name" value="WH_DNA-bd_sf"/>
</dbReference>
<dbReference type="SUPFAM" id="SSF46785">
    <property type="entry name" value="Winged helix' DNA-binding domain"/>
    <property type="match status" value="1"/>
</dbReference>
<evidence type="ECO:0000256" key="1">
    <source>
        <dbReference type="ARBA" id="ARBA00023015"/>
    </source>
</evidence>
<keyword evidence="1" id="KW-0805">Transcription regulation</keyword>
<dbReference type="InterPro" id="IPR001845">
    <property type="entry name" value="HTH_ArsR_DNA-bd_dom"/>
</dbReference>
<organism evidence="7 8">
    <name type="scientific">Methanosarcina siciliae HI350</name>
    <dbReference type="NCBI Taxonomy" id="1434119"/>
    <lineage>
        <taxon>Archaea</taxon>
        <taxon>Methanobacteriati</taxon>
        <taxon>Methanobacteriota</taxon>
        <taxon>Stenosarchaea group</taxon>
        <taxon>Methanomicrobia</taxon>
        <taxon>Methanosarcinales</taxon>
        <taxon>Methanosarcinaceae</taxon>
        <taxon>Methanosarcina</taxon>
    </lineage>
</organism>
<dbReference type="GO" id="GO:0003677">
    <property type="term" value="F:DNA binding"/>
    <property type="evidence" value="ECO:0007669"/>
    <property type="project" value="UniProtKB-KW"/>
</dbReference>
<keyword evidence="2" id="KW-0238">DNA-binding</keyword>
<dbReference type="GeneID" id="41604119"/>
<dbReference type="CDD" id="cd00090">
    <property type="entry name" value="HTH_ARSR"/>
    <property type="match status" value="1"/>
</dbReference>
<dbReference type="Pfam" id="PF12840">
    <property type="entry name" value="HTH_20"/>
    <property type="match status" value="1"/>
</dbReference>
<proteinExistence type="predicted"/>
<dbReference type="GO" id="GO:0003700">
    <property type="term" value="F:DNA-binding transcription factor activity"/>
    <property type="evidence" value="ECO:0007669"/>
    <property type="project" value="InterPro"/>
</dbReference>
<reference evidence="7 8" key="1">
    <citation type="submission" date="2014-07" db="EMBL/GenBank/DDBJ databases">
        <title>Methanogenic archaea and the global carbon cycle.</title>
        <authorList>
            <person name="Henriksen J.R."/>
            <person name="Luke J."/>
            <person name="Reinhart S."/>
            <person name="Benedict M.N."/>
            <person name="Youngblut N.D."/>
            <person name="Metcalf M.E."/>
            <person name="Whitaker R.J."/>
            <person name="Metcalf W.W."/>
        </authorList>
    </citation>
    <scope>NUCLEOTIDE SEQUENCE [LARGE SCALE GENOMIC DNA]</scope>
    <source>
        <strain evidence="7 8">HI350</strain>
    </source>
</reference>
<dbReference type="Proteomes" id="UP000033092">
    <property type="component" value="Chromosome"/>
</dbReference>
<evidence type="ECO:0000259" key="6">
    <source>
        <dbReference type="SMART" id="SM00418"/>
    </source>
</evidence>
<keyword evidence="3" id="KW-0804">Transcription</keyword>
<dbReference type="GeneID" id="24858924"/>
<sequence>MKGLEDRDGLSEIGAPPQGPGSEEQDNRVLVLPVNGDSRKITQVLSNETSLKILELLGKKSMSATNIAEELKLPLTTVKYNLDSLAESDLIKVKQIKWSQKGRQVKIYESAEKLIVLVPSRSTMDKLSIINLLQKYIGVIGAAVFAAAGIEYLSAYLRAKKIIDATAPLRRGITGPVNETYPEATIMETVETENLSPESDSYNSDFDKVVPEEEVMDEEVVVEGAMDETPETFAGQQVEDGGGAENLSSGAGTGGETFQGEAATEVSASETLDSTSDLPSVPSEGLTPLGGLHGLYDTLSLHPGVWFLFGCIFVIFLIIVREVYYKKKTK</sequence>
<dbReference type="HOGENOM" id="CLU_815368_0_0_2"/>
<gene>
    <name evidence="7" type="ORF">MSSIH_0166</name>
</gene>